<dbReference type="AlphaFoldDB" id="A0A9Q5N6B6"/>
<feature type="compositionally biased region" description="Low complexity" evidence="1">
    <location>
        <begin position="1"/>
        <end position="15"/>
    </location>
</feature>
<keyword evidence="3" id="KW-1185">Reference proteome</keyword>
<feature type="region of interest" description="Disordered" evidence="1">
    <location>
        <begin position="1"/>
        <end position="64"/>
    </location>
</feature>
<comment type="caution">
    <text evidence="2">The sequence shown here is derived from an EMBL/GenBank/DDBJ whole genome shotgun (WGS) entry which is preliminary data.</text>
</comment>
<evidence type="ECO:0000256" key="1">
    <source>
        <dbReference type="SAM" id="MobiDB-lite"/>
    </source>
</evidence>
<gene>
    <name evidence="2" type="ORF">A7U60_g7319</name>
</gene>
<dbReference type="OrthoDB" id="3245901at2759"/>
<evidence type="ECO:0000313" key="2">
    <source>
        <dbReference type="EMBL" id="OCB85668.1"/>
    </source>
</evidence>
<sequence>MSLSDPSSLPPSGLSYCDPSLQRNSMRPNPPALHILNNIESSSNTSDSAYSGHDQSSGCLSINLQTPATPADRAFYMNAFGADSMTSFSPSSTTSGELDSAEGVSLRTVDTPLADAGGKEVLPDVTRSGGERAERKKRNSRRMWTHSLEKYIFTPHEM</sequence>
<dbReference type="EMBL" id="LNZH02000208">
    <property type="protein sequence ID" value="OCB85668.1"/>
    <property type="molecule type" value="Genomic_DNA"/>
</dbReference>
<name>A0A9Q5N6B6_SANBA</name>
<organism evidence="2 3">
    <name type="scientific">Sanghuangporus baumii</name>
    <name type="common">Phellinus baumii</name>
    <dbReference type="NCBI Taxonomy" id="108892"/>
    <lineage>
        <taxon>Eukaryota</taxon>
        <taxon>Fungi</taxon>
        <taxon>Dikarya</taxon>
        <taxon>Basidiomycota</taxon>
        <taxon>Agaricomycotina</taxon>
        <taxon>Agaricomycetes</taxon>
        <taxon>Hymenochaetales</taxon>
        <taxon>Hymenochaetaceae</taxon>
        <taxon>Sanghuangporus</taxon>
    </lineage>
</organism>
<protein>
    <submittedName>
        <fullName evidence="2">Uncharacterized protein</fullName>
    </submittedName>
</protein>
<evidence type="ECO:0000313" key="3">
    <source>
        <dbReference type="Proteomes" id="UP000757232"/>
    </source>
</evidence>
<proteinExistence type="predicted"/>
<feature type="compositionally biased region" description="Polar residues" evidence="1">
    <location>
        <begin position="38"/>
        <end position="64"/>
    </location>
</feature>
<accession>A0A9Q5N6B6</accession>
<reference evidence="2" key="1">
    <citation type="submission" date="2016-06" db="EMBL/GenBank/DDBJ databases">
        <title>Draft Genome sequence of the fungus Inonotus baumii.</title>
        <authorList>
            <person name="Zhu H."/>
            <person name="Lin W."/>
        </authorList>
    </citation>
    <scope>NUCLEOTIDE SEQUENCE</scope>
    <source>
        <strain evidence="2">821</strain>
    </source>
</reference>
<dbReference type="Proteomes" id="UP000757232">
    <property type="component" value="Unassembled WGS sequence"/>
</dbReference>